<dbReference type="Proteomes" id="UP000286997">
    <property type="component" value="Unassembled WGS sequence"/>
</dbReference>
<evidence type="ECO:0000256" key="2">
    <source>
        <dbReference type="ARBA" id="ARBA00004236"/>
    </source>
</evidence>
<keyword evidence="6 9" id="KW-0472">Membrane</keyword>
<reference evidence="11 12" key="1">
    <citation type="submission" date="2019-01" db="EMBL/GenBank/DDBJ databases">
        <authorList>
            <person name="Chen W.-M."/>
        </authorList>
    </citation>
    <scope>NUCLEOTIDE SEQUENCE [LARGE SCALE GENOMIC DNA]</scope>
    <source>
        <strain evidence="11 12">TER-1</strain>
    </source>
</reference>
<dbReference type="InterPro" id="IPR018704">
    <property type="entry name" value="SecYEG/CpoB_TPR"/>
</dbReference>
<evidence type="ECO:0000313" key="11">
    <source>
        <dbReference type="EMBL" id="RVU15988.1"/>
    </source>
</evidence>
<dbReference type="PANTHER" id="PTHR38035">
    <property type="entry name" value="UPF0070 PROTEIN YFGM"/>
    <property type="match status" value="1"/>
</dbReference>
<evidence type="ECO:0000256" key="3">
    <source>
        <dbReference type="ARBA" id="ARBA00022475"/>
    </source>
</evidence>
<dbReference type="GO" id="GO:0044877">
    <property type="term" value="F:protein-containing complex binding"/>
    <property type="evidence" value="ECO:0007669"/>
    <property type="project" value="InterPro"/>
</dbReference>
<protein>
    <submittedName>
        <fullName evidence="11">Tetratricopeptide repeat protein</fullName>
    </submittedName>
</protein>
<comment type="subcellular location">
    <subcellularLocation>
        <location evidence="2">Cell membrane</location>
    </subcellularLocation>
    <subcellularLocation>
        <location evidence="1">Membrane</location>
        <topology evidence="1">Single-pass membrane protein</topology>
    </subcellularLocation>
</comment>
<evidence type="ECO:0000313" key="12">
    <source>
        <dbReference type="Proteomes" id="UP000286997"/>
    </source>
</evidence>
<dbReference type="EMBL" id="SACP01000018">
    <property type="protein sequence ID" value="RVU15988.1"/>
    <property type="molecule type" value="Genomic_DNA"/>
</dbReference>
<keyword evidence="4 9" id="KW-0812">Transmembrane</keyword>
<evidence type="ECO:0000256" key="4">
    <source>
        <dbReference type="ARBA" id="ARBA00022692"/>
    </source>
</evidence>
<dbReference type="RefSeq" id="WP_127731709.1">
    <property type="nucleotide sequence ID" value="NZ_SACP01000018.1"/>
</dbReference>
<dbReference type="OrthoDB" id="7173339at2"/>
<feature type="transmembrane region" description="Helical" evidence="9">
    <location>
        <begin position="26"/>
        <end position="47"/>
    </location>
</feature>
<dbReference type="Pfam" id="PF09976">
    <property type="entry name" value="TPR_21"/>
    <property type="match status" value="1"/>
</dbReference>
<accession>A0A437P1J4</accession>
<feature type="region of interest" description="Disordered" evidence="8">
    <location>
        <begin position="221"/>
        <end position="240"/>
    </location>
</feature>
<evidence type="ECO:0000256" key="9">
    <source>
        <dbReference type="SAM" id="Phobius"/>
    </source>
</evidence>
<proteinExistence type="predicted"/>
<evidence type="ECO:0000259" key="10">
    <source>
        <dbReference type="Pfam" id="PF09976"/>
    </source>
</evidence>
<gene>
    <name evidence="11" type="ORF">EOE48_18165</name>
</gene>
<evidence type="ECO:0000256" key="6">
    <source>
        <dbReference type="ARBA" id="ARBA00023136"/>
    </source>
</evidence>
<sequence length="240" mass="25856">MKEDEFIREVNEDYRRDRVAQIWQRYSGVFIGLAVLVVVAVGGWRYWQHQQTVQAEAAGQKFDEVVRASKGATPEAAEKAFAAVAAESPGGYRLLARLRAAAEAGKADPEAGARAYAAIADDASVGHGLRDLARLRAALLRLDKDEPETLNTLQSLAAPTSAFRHTAREMLGLAALRKGDYDKAGSWFEQITTDRETPPGLRQRLEVYVALVAGGPVQVTDAAPAAPAAPPPPVPEATTR</sequence>
<keyword evidence="5 9" id="KW-1133">Transmembrane helix</keyword>
<comment type="caution">
    <text evidence="11">The sequence shown here is derived from an EMBL/GenBank/DDBJ whole genome shotgun (WGS) entry which is preliminary data.</text>
</comment>
<name>A0A437P1J4_9HYPH</name>
<dbReference type="PANTHER" id="PTHR38035:SF1">
    <property type="entry name" value="ANCILLARY SECYEG TRANSLOCON SUBUNIT"/>
    <property type="match status" value="1"/>
</dbReference>
<dbReference type="AlphaFoldDB" id="A0A437P1J4"/>
<keyword evidence="3" id="KW-1003">Cell membrane</keyword>
<keyword evidence="7" id="KW-0143">Chaperone</keyword>
<feature type="domain" description="Ancillary SecYEG translocon subunit/Cell division coordinator CpoB TPR" evidence="10">
    <location>
        <begin position="23"/>
        <end position="190"/>
    </location>
</feature>
<evidence type="ECO:0000256" key="1">
    <source>
        <dbReference type="ARBA" id="ARBA00004167"/>
    </source>
</evidence>
<dbReference type="InterPro" id="IPR026039">
    <property type="entry name" value="YfgM"/>
</dbReference>
<evidence type="ECO:0000256" key="8">
    <source>
        <dbReference type="SAM" id="MobiDB-lite"/>
    </source>
</evidence>
<evidence type="ECO:0000256" key="5">
    <source>
        <dbReference type="ARBA" id="ARBA00022989"/>
    </source>
</evidence>
<keyword evidence="12" id="KW-1185">Reference proteome</keyword>
<feature type="compositionally biased region" description="Pro residues" evidence="8">
    <location>
        <begin position="227"/>
        <end position="240"/>
    </location>
</feature>
<dbReference type="GO" id="GO:0005886">
    <property type="term" value="C:plasma membrane"/>
    <property type="evidence" value="ECO:0007669"/>
    <property type="project" value="UniProtKB-SubCell"/>
</dbReference>
<evidence type="ECO:0000256" key="7">
    <source>
        <dbReference type="ARBA" id="ARBA00023186"/>
    </source>
</evidence>
<organism evidence="11 12">
    <name type="scientific">Methylobacterium oryzihabitans</name>
    <dbReference type="NCBI Taxonomy" id="2499852"/>
    <lineage>
        <taxon>Bacteria</taxon>
        <taxon>Pseudomonadati</taxon>
        <taxon>Pseudomonadota</taxon>
        <taxon>Alphaproteobacteria</taxon>
        <taxon>Hyphomicrobiales</taxon>
        <taxon>Methylobacteriaceae</taxon>
        <taxon>Methylobacterium</taxon>
    </lineage>
</organism>